<dbReference type="OrthoDB" id="9794601at2"/>
<gene>
    <name evidence="2" type="ORF">FZ942_23535</name>
</gene>
<dbReference type="Pfam" id="PF13174">
    <property type="entry name" value="TPR_6"/>
    <property type="match status" value="1"/>
</dbReference>
<dbReference type="Pfam" id="PF13432">
    <property type="entry name" value="TPR_16"/>
    <property type="match status" value="2"/>
</dbReference>
<comment type="caution">
    <text evidence="2">The sequence shown here is derived from an EMBL/GenBank/DDBJ whole genome shotgun (WGS) entry which is preliminary data.</text>
</comment>
<evidence type="ECO:0000256" key="1">
    <source>
        <dbReference type="PROSITE-ProRule" id="PRU00339"/>
    </source>
</evidence>
<dbReference type="Pfam" id="PF14559">
    <property type="entry name" value="TPR_19"/>
    <property type="match status" value="1"/>
</dbReference>
<dbReference type="PANTHER" id="PTHR44366">
    <property type="entry name" value="UDP-N-ACETYLGLUCOSAMINE--PEPTIDE N-ACETYLGLUCOSAMINYLTRANSFERASE 110 KDA SUBUNIT"/>
    <property type="match status" value="1"/>
</dbReference>
<dbReference type="CDD" id="cd11301">
    <property type="entry name" value="Fut1_Fut2_like"/>
    <property type="match status" value="1"/>
</dbReference>
<dbReference type="EMBL" id="VTTN01000010">
    <property type="protein sequence ID" value="KAA0593852.1"/>
    <property type="molecule type" value="Genomic_DNA"/>
</dbReference>
<dbReference type="Gene3D" id="1.25.40.10">
    <property type="entry name" value="Tetratricopeptide repeat domain"/>
    <property type="match status" value="3"/>
</dbReference>
<evidence type="ECO:0000313" key="2">
    <source>
        <dbReference type="EMBL" id="KAA0593852.1"/>
    </source>
</evidence>
<dbReference type="InterPro" id="IPR019734">
    <property type="entry name" value="TPR_rpt"/>
</dbReference>
<dbReference type="SUPFAM" id="SSF48452">
    <property type="entry name" value="TPR-like"/>
    <property type="match status" value="1"/>
</dbReference>
<reference evidence="2 3" key="1">
    <citation type="submission" date="2019-08" db="EMBL/GenBank/DDBJ databases">
        <authorList>
            <person name="Grouzdev D."/>
            <person name="Tikhonova E."/>
            <person name="Kravchenko I."/>
        </authorList>
    </citation>
    <scope>NUCLEOTIDE SEQUENCE [LARGE SCALE GENOMIC DNA]</scope>
    <source>
        <strain evidence="2 3">59b</strain>
    </source>
</reference>
<sequence>MLASGRIGAAAMYFRCFAALSPGEPAGLLGLGHIAVRNDAPGSAITMFARAAALAPDLGRVVLDLGRLCAHDGRTDRAVTALRTALALDPGCVEGWIALAMVIHAAQGPAVSAAAFRRVARLLPEMVSAHLNLGSVLFDSGCWPNAGTSLRHALVLDPAQAYALFQLGRVARRIGQANAACRLLDRAARLEPATSPVAADIVAELALALRDEGRWQDAIRYGRRTAALVPERYDAHLALAAAAEAEGRTAQALAAYERAIRCHPGFGEAFTRRAVLQLRQRWEAPPPRSVAGRSGRRLAATELGCNGRFGNQLLQYGFLRLYAARHDLDLEVPEWVGCYLYDCDDPLPGAPLPRASEEGHDFFASLSGVVPVRAECDVTGYFCRHTAALAPYRTDFRRIFTPGRYLWPRADAIEHRLRARGRTVVALHLRRGDYGWGRFWIAPEEWYLTWLERLWADLDSPVLYLATDAPELAGAFASFSPILATDLGEPLAGAEFFTDFHALCVADVLAISNSTFSFVAGLLNQTARRFVRPDRHRRMLVPYNPWDAEVLL</sequence>
<dbReference type="GO" id="GO:0097363">
    <property type="term" value="F:protein O-acetylglucosaminyltransferase activity"/>
    <property type="evidence" value="ECO:0007669"/>
    <property type="project" value="TreeGrafter"/>
</dbReference>
<proteinExistence type="predicted"/>
<dbReference type="SMART" id="SM00028">
    <property type="entry name" value="TPR"/>
    <property type="match status" value="6"/>
</dbReference>
<dbReference type="PROSITE" id="PS50005">
    <property type="entry name" value="TPR"/>
    <property type="match status" value="1"/>
</dbReference>
<keyword evidence="3" id="KW-1185">Reference proteome</keyword>
<dbReference type="RefSeq" id="WP_149233515.1">
    <property type="nucleotide sequence ID" value="NZ_JALJXJ010000016.1"/>
</dbReference>
<dbReference type="AlphaFoldDB" id="A0A5A9GJG5"/>
<dbReference type="Proteomes" id="UP000324927">
    <property type="component" value="Unassembled WGS sequence"/>
</dbReference>
<protein>
    <submittedName>
        <fullName evidence="2">Tetratricopeptide repeat protein</fullName>
    </submittedName>
</protein>
<dbReference type="InterPro" id="IPR011990">
    <property type="entry name" value="TPR-like_helical_dom_sf"/>
</dbReference>
<organism evidence="2 3">
    <name type="scientific">Azospirillum lipoferum</name>
    <dbReference type="NCBI Taxonomy" id="193"/>
    <lineage>
        <taxon>Bacteria</taxon>
        <taxon>Pseudomonadati</taxon>
        <taxon>Pseudomonadota</taxon>
        <taxon>Alphaproteobacteria</taxon>
        <taxon>Rhodospirillales</taxon>
        <taxon>Azospirillaceae</taxon>
        <taxon>Azospirillum</taxon>
    </lineage>
</organism>
<keyword evidence="1" id="KW-0802">TPR repeat</keyword>
<evidence type="ECO:0000313" key="3">
    <source>
        <dbReference type="Proteomes" id="UP000324927"/>
    </source>
</evidence>
<feature type="repeat" description="TPR" evidence="1">
    <location>
        <begin position="161"/>
        <end position="194"/>
    </location>
</feature>
<dbReference type="PANTHER" id="PTHR44366:SF1">
    <property type="entry name" value="UDP-N-ACETYLGLUCOSAMINE--PEPTIDE N-ACETYLGLUCOSAMINYLTRANSFERASE 110 KDA SUBUNIT"/>
    <property type="match status" value="1"/>
</dbReference>
<dbReference type="GO" id="GO:0006493">
    <property type="term" value="P:protein O-linked glycosylation"/>
    <property type="evidence" value="ECO:0007669"/>
    <property type="project" value="InterPro"/>
</dbReference>
<name>A0A5A9GJG5_AZOLI</name>
<accession>A0A5A9GJG5</accession>
<dbReference type="InterPro" id="IPR037919">
    <property type="entry name" value="OGT"/>
</dbReference>